<evidence type="ECO:0000256" key="4">
    <source>
        <dbReference type="ARBA" id="ARBA00023143"/>
    </source>
</evidence>
<name>A0A0N8VFD3_RHOCA</name>
<evidence type="ECO:0000313" key="11">
    <source>
        <dbReference type="Proteomes" id="UP000183812"/>
    </source>
</evidence>
<sequence>MGDFTSTLSVSASGLKAQSMRLRHVSENIANADTPGYHRKVVRFEELAAQKDGGATGVELGPVELDQKELARIYDPGSPLADENGYYDGSNVDLVVEIADARQAQRSYEANLRMFDQTRQMSSSLMELLRR</sequence>
<feature type="domain" description="Flagellar basal body rod protein N-terminal" evidence="8">
    <location>
        <begin position="9"/>
        <end position="37"/>
    </location>
</feature>
<comment type="subunit">
    <text evidence="7">The basal body constitutes a major portion of the flagellar organelle and consists of a number of rings mounted on a central rod.</text>
</comment>
<dbReference type="InterPro" id="IPR006299">
    <property type="entry name" value="FlgC"/>
</dbReference>
<dbReference type="InterPro" id="IPR006300">
    <property type="entry name" value="FlgB"/>
</dbReference>
<accession>A0A0N8VFD3</accession>
<dbReference type="RefSeq" id="WP_055210279.1">
    <property type="nucleotide sequence ID" value="NZ_CP061202.1"/>
</dbReference>
<evidence type="ECO:0000256" key="2">
    <source>
        <dbReference type="ARBA" id="ARBA00009677"/>
    </source>
</evidence>
<organism evidence="10 11">
    <name type="scientific">Rhodobacter capsulatus</name>
    <name type="common">Rhodopseudomonas capsulata</name>
    <dbReference type="NCBI Taxonomy" id="1061"/>
    <lineage>
        <taxon>Bacteria</taxon>
        <taxon>Pseudomonadati</taxon>
        <taxon>Pseudomonadota</taxon>
        <taxon>Alphaproteobacteria</taxon>
        <taxon>Rhodobacterales</taxon>
        <taxon>Rhodobacter group</taxon>
        <taxon>Rhodobacter</taxon>
    </lineage>
</organism>
<comment type="subcellular location">
    <subcellularLocation>
        <location evidence="1 7">Bacterial flagellum basal body</location>
    </subcellularLocation>
</comment>
<evidence type="ECO:0000256" key="7">
    <source>
        <dbReference type="PIRNR" id="PIRNR002889"/>
    </source>
</evidence>
<evidence type="ECO:0000256" key="6">
    <source>
        <dbReference type="ARBA" id="ARBA00025933"/>
    </source>
</evidence>
<dbReference type="GO" id="GO:0030694">
    <property type="term" value="C:bacterial-type flagellum basal body, rod"/>
    <property type="evidence" value="ECO:0007669"/>
    <property type="project" value="InterPro"/>
</dbReference>
<gene>
    <name evidence="10" type="ORF">SAMN04244550_00706</name>
</gene>
<evidence type="ECO:0000313" key="10">
    <source>
        <dbReference type="EMBL" id="SDE60397.1"/>
    </source>
</evidence>
<evidence type="ECO:0000256" key="3">
    <source>
        <dbReference type="ARBA" id="ARBA00014376"/>
    </source>
</evidence>
<comment type="similarity">
    <text evidence="2 7">Belongs to the flagella basal body rod proteins family.</text>
</comment>
<evidence type="ECO:0000256" key="5">
    <source>
        <dbReference type="ARBA" id="ARBA00024934"/>
    </source>
</evidence>
<keyword evidence="10" id="KW-0969">Cilium</keyword>
<dbReference type="Pfam" id="PF00460">
    <property type="entry name" value="Flg_bb_rod"/>
    <property type="match status" value="1"/>
</dbReference>
<dbReference type="Proteomes" id="UP000183812">
    <property type="component" value="Unassembled WGS sequence"/>
</dbReference>
<dbReference type="NCBIfam" id="NF009275">
    <property type="entry name" value="PRK12632.1"/>
    <property type="match status" value="1"/>
</dbReference>
<evidence type="ECO:0000259" key="9">
    <source>
        <dbReference type="Pfam" id="PF06429"/>
    </source>
</evidence>
<dbReference type="PANTHER" id="PTHR30435">
    <property type="entry name" value="FLAGELLAR PROTEIN"/>
    <property type="match status" value="1"/>
</dbReference>
<evidence type="ECO:0000256" key="1">
    <source>
        <dbReference type="ARBA" id="ARBA00004117"/>
    </source>
</evidence>
<dbReference type="InterPro" id="IPR001444">
    <property type="entry name" value="Flag_bb_rod_N"/>
</dbReference>
<evidence type="ECO:0000259" key="8">
    <source>
        <dbReference type="Pfam" id="PF00460"/>
    </source>
</evidence>
<keyword evidence="10" id="KW-0282">Flagellum</keyword>
<protein>
    <recommendedName>
        <fullName evidence="3 7">Flagellar basal body rod protein FlgB</fullName>
    </recommendedName>
</protein>
<dbReference type="AlphaFoldDB" id="A0A0N8VFD3"/>
<dbReference type="GO" id="GO:0071978">
    <property type="term" value="P:bacterial-type flagellum-dependent swarming motility"/>
    <property type="evidence" value="ECO:0007669"/>
    <property type="project" value="TreeGrafter"/>
</dbReference>
<dbReference type="Pfam" id="PF06429">
    <property type="entry name" value="Flg_bbr_C"/>
    <property type="match status" value="1"/>
</dbReference>
<dbReference type="OrthoDB" id="9813951at2"/>
<feature type="domain" description="Flagellar basal-body/hook protein C-terminal" evidence="9">
    <location>
        <begin position="84"/>
        <end position="128"/>
    </location>
</feature>
<keyword evidence="4 7" id="KW-0975">Bacterial flagellum</keyword>
<dbReference type="InterPro" id="IPR010930">
    <property type="entry name" value="Flg_bb/hook_C_dom"/>
</dbReference>
<keyword evidence="10" id="KW-0966">Cell projection</keyword>
<dbReference type="PIRSF" id="PIRSF002889">
    <property type="entry name" value="Rod_FlgB"/>
    <property type="match status" value="1"/>
</dbReference>
<dbReference type="PANTHER" id="PTHR30435:SF19">
    <property type="entry name" value="FLAGELLAR BASAL-BODY ROD PROTEIN FLGG"/>
    <property type="match status" value="1"/>
</dbReference>
<comment type="function">
    <text evidence="5 7">Structural component of flagellum, the bacterial motility apparatus. Part of the rod structure of flagellar basal body.</text>
</comment>
<reference evidence="10 11" key="1">
    <citation type="submission" date="2016-10" db="EMBL/GenBank/DDBJ databases">
        <authorList>
            <person name="de Groot N.N."/>
        </authorList>
    </citation>
    <scope>NUCLEOTIDE SEQUENCE [LARGE SCALE GENOMIC DNA]</scope>
    <source>
        <strain evidence="11">DSM 938 / 37b4</strain>
    </source>
</reference>
<comment type="subunit">
    <text evidence="6">The basal body constitutes a major portion of the flagellar organelle and consists of four rings (L,P,S, and M) mounted on a central rod. The rod consists of about 26 subunits of FlgG in the distal portion, and FlgB, FlgC and FlgF are thought to build up the proximal portion of the rod with about 6 subunits each.</text>
</comment>
<proteinExistence type="inferred from homology"/>
<dbReference type="EMBL" id="FNAY01000002">
    <property type="protein sequence ID" value="SDE60397.1"/>
    <property type="molecule type" value="Genomic_DNA"/>
</dbReference>
<dbReference type="NCBIfam" id="TIGR01395">
    <property type="entry name" value="FlgC"/>
    <property type="match status" value="1"/>
</dbReference>